<reference evidence="2" key="1">
    <citation type="submission" date="2021-01" db="UniProtKB">
        <authorList>
            <consortium name="EnsemblPlants"/>
        </authorList>
    </citation>
    <scope>IDENTIFICATION</scope>
</reference>
<proteinExistence type="predicted"/>
<dbReference type="InterPro" id="IPR001005">
    <property type="entry name" value="SANT/Myb"/>
</dbReference>
<feature type="compositionally biased region" description="Low complexity" evidence="1">
    <location>
        <begin position="165"/>
        <end position="181"/>
    </location>
</feature>
<dbReference type="AlphaFoldDB" id="A0A7N0T379"/>
<dbReference type="CDD" id="cd00167">
    <property type="entry name" value="SANT"/>
    <property type="match status" value="1"/>
</dbReference>
<evidence type="ECO:0000256" key="1">
    <source>
        <dbReference type="SAM" id="MobiDB-lite"/>
    </source>
</evidence>
<sequence>MGLMHAQDHGCEQDKKKHLPIIDGYTCNGHKPIFGPSTNMGMLMSLKRLAINPFSLIKEPEIRKYLFDQVLKVREGMIAANATTSQRKRKLPQLTKSNINEDSGFASKRFDHRNSKKVKGFIEVSSPASCTPDLEVRTTQVFASCTGPKLTNFVILEDKCRQNLGNRHSSRNSSQSGPGSNHQSSEVPSFVEVLPCEDDETVIDLGSSIYNDSKQCPIPAGPRFQADIPEYRGPIKFDSHFDNVDSAGDLRWLGTRFWPVEGKTTNVCLNEVGIGRNENCSCLSPGSTECVSQHIVEQKLKLQFELGSTFQSWRFDDMGEAITESWTTKEHKAFNSLVKKSMLPNGVNYWEHASKCFPGKSYKDLTQYYLNVFIPRRIGLWTRLSCKSIDTDDNEDVDESKRRRKCKGESPGLGKSGYLRGR</sequence>
<feature type="region of interest" description="Disordered" evidence="1">
    <location>
        <begin position="165"/>
        <end position="187"/>
    </location>
</feature>
<name>A0A7N0T379_KALFE</name>
<dbReference type="EnsemblPlants" id="Kaladp0020s0005.1.v1.1">
    <property type="protein sequence ID" value="Kaladp0020s0005.1.v1.1"/>
    <property type="gene ID" value="Kaladp0020s0005.v1.1"/>
</dbReference>
<accession>A0A7N0T379</accession>
<dbReference type="PANTHER" id="PTHR46872:SF10">
    <property type="entry name" value="MYB-LIKE DOMAIN-CONTAINING PROTEIN"/>
    <property type="match status" value="1"/>
</dbReference>
<evidence type="ECO:0000313" key="3">
    <source>
        <dbReference type="Proteomes" id="UP000594263"/>
    </source>
</evidence>
<evidence type="ECO:0008006" key="4">
    <source>
        <dbReference type="Google" id="ProtNLM"/>
    </source>
</evidence>
<dbReference type="Proteomes" id="UP000594263">
    <property type="component" value="Unplaced"/>
</dbReference>
<keyword evidence="3" id="KW-1185">Reference proteome</keyword>
<evidence type="ECO:0000313" key="2">
    <source>
        <dbReference type="EnsemblPlants" id="Kaladp0020s0005.1.v1.1"/>
    </source>
</evidence>
<protein>
    <recommendedName>
        <fullName evidence="4">AT-rich interactive domain-containing protein 2</fullName>
    </recommendedName>
</protein>
<organism evidence="2 3">
    <name type="scientific">Kalanchoe fedtschenkoi</name>
    <name type="common">Lavender scallops</name>
    <name type="synonym">South American air plant</name>
    <dbReference type="NCBI Taxonomy" id="63787"/>
    <lineage>
        <taxon>Eukaryota</taxon>
        <taxon>Viridiplantae</taxon>
        <taxon>Streptophyta</taxon>
        <taxon>Embryophyta</taxon>
        <taxon>Tracheophyta</taxon>
        <taxon>Spermatophyta</taxon>
        <taxon>Magnoliopsida</taxon>
        <taxon>eudicotyledons</taxon>
        <taxon>Gunneridae</taxon>
        <taxon>Pentapetalae</taxon>
        <taxon>Saxifragales</taxon>
        <taxon>Crassulaceae</taxon>
        <taxon>Kalanchoe</taxon>
    </lineage>
</organism>
<dbReference type="Gramene" id="Kaladp0020s0005.1.v1.1">
    <property type="protein sequence ID" value="Kaladp0020s0005.1.v1.1"/>
    <property type="gene ID" value="Kaladp0020s0005.v1.1"/>
</dbReference>
<feature type="region of interest" description="Disordered" evidence="1">
    <location>
        <begin position="391"/>
        <end position="422"/>
    </location>
</feature>
<dbReference type="PANTHER" id="PTHR46872">
    <property type="entry name" value="DNA BINDING PROTEIN"/>
    <property type="match status" value="1"/>
</dbReference>